<evidence type="ECO:0000256" key="3">
    <source>
        <dbReference type="ARBA" id="ARBA00022801"/>
    </source>
</evidence>
<name>A0A544T5C8_9BACI</name>
<dbReference type="GO" id="GO:0003905">
    <property type="term" value="F:alkylbase DNA N-glycosylase activity"/>
    <property type="evidence" value="ECO:0007669"/>
    <property type="project" value="InterPro"/>
</dbReference>
<proteinExistence type="inferred from homology"/>
<comment type="similarity">
    <text evidence="1 5">Belongs to the DNA glycosylase MPG family.</text>
</comment>
<dbReference type="GO" id="GO:0003677">
    <property type="term" value="F:DNA binding"/>
    <property type="evidence" value="ECO:0007669"/>
    <property type="project" value="InterPro"/>
</dbReference>
<evidence type="ECO:0000313" key="7">
    <source>
        <dbReference type="Proteomes" id="UP000317316"/>
    </source>
</evidence>
<keyword evidence="3 5" id="KW-0378">Hydrolase</keyword>
<dbReference type="NCBIfam" id="TIGR00567">
    <property type="entry name" value="3mg"/>
    <property type="match status" value="1"/>
</dbReference>
<protein>
    <recommendedName>
        <fullName evidence="5">Putative 3-methyladenine DNA glycosylase</fullName>
        <ecNumber evidence="5">3.2.2.-</ecNumber>
    </recommendedName>
</protein>
<keyword evidence="4 5" id="KW-0234">DNA repair</keyword>
<dbReference type="Proteomes" id="UP000317316">
    <property type="component" value="Unassembled WGS sequence"/>
</dbReference>
<keyword evidence="6" id="KW-0326">Glycosidase</keyword>
<dbReference type="EC" id="3.2.2.-" evidence="5"/>
<evidence type="ECO:0000256" key="2">
    <source>
        <dbReference type="ARBA" id="ARBA00022763"/>
    </source>
</evidence>
<dbReference type="CDD" id="cd00540">
    <property type="entry name" value="AAG"/>
    <property type="match status" value="1"/>
</dbReference>
<dbReference type="HAMAP" id="MF_00527">
    <property type="entry name" value="3MGH"/>
    <property type="match status" value="1"/>
</dbReference>
<reference evidence="6 7" key="1">
    <citation type="submission" date="2019-05" db="EMBL/GenBank/DDBJ databases">
        <title>Psychrobacillus vulpis sp. nov., a new species isolated from feces of a red fox that inhabits in The Tablas de Daimiel Natural Park, Albacete, Spain.</title>
        <authorList>
            <person name="Rodriguez M."/>
            <person name="Reina J.C."/>
            <person name="Bejar V."/>
            <person name="Llamas I."/>
        </authorList>
    </citation>
    <scope>NUCLEOTIDE SEQUENCE [LARGE SCALE GENOMIC DNA]</scope>
    <source>
        <strain evidence="6 7">NEAU-3TGS17</strain>
    </source>
</reference>
<dbReference type="RefSeq" id="WP_142539397.1">
    <property type="nucleotide sequence ID" value="NZ_BMIE01000006.1"/>
</dbReference>
<sequence length="194" mass="22013">MNIVEREFFYQPTLDLAKDLLGKYIVHEHSSGLLIGKIVETEAYMGPEDRAAHSFGNRRTKRTEVMFGEPGLIYTYQMHTHTLINVVAAPVDTPNAILIRAVEPIEGMELMKEFRKNQPMKQWTNGPGKLTKALGITMESYGKHWTEKPLYLTEGEKVTAISAGPRIGIENSGEAVHYPYRFWETGNPFVSKTR</sequence>
<dbReference type="AlphaFoldDB" id="A0A544T5C8"/>
<dbReference type="SUPFAM" id="SSF50486">
    <property type="entry name" value="FMT C-terminal domain-like"/>
    <property type="match status" value="1"/>
</dbReference>
<keyword evidence="7" id="KW-1185">Reference proteome</keyword>
<dbReference type="OrthoDB" id="9794313at2"/>
<dbReference type="InterPro" id="IPR036995">
    <property type="entry name" value="MPG_sf"/>
</dbReference>
<dbReference type="InterPro" id="IPR003180">
    <property type="entry name" value="MPG"/>
</dbReference>
<evidence type="ECO:0000256" key="1">
    <source>
        <dbReference type="ARBA" id="ARBA00009232"/>
    </source>
</evidence>
<dbReference type="Gene3D" id="3.10.300.10">
    <property type="entry name" value="Methylpurine-DNA glycosylase (MPG)"/>
    <property type="match status" value="1"/>
</dbReference>
<gene>
    <name evidence="6" type="ORF">FG382_13420</name>
</gene>
<dbReference type="PANTHER" id="PTHR10429:SF0">
    <property type="entry name" value="DNA-3-METHYLADENINE GLYCOSYLASE"/>
    <property type="match status" value="1"/>
</dbReference>
<dbReference type="PANTHER" id="PTHR10429">
    <property type="entry name" value="DNA-3-METHYLADENINE GLYCOSYLASE"/>
    <property type="match status" value="1"/>
</dbReference>
<dbReference type="FunFam" id="3.10.300.10:FF:000001">
    <property type="entry name" value="Putative 3-methyladenine DNA glycosylase"/>
    <property type="match status" value="1"/>
</dbReference>
<dbReference type="EMBL" id="VDGH01000007">
    <property type="protein sequence ID" value="TQR12616.1"/>
    <property type="molecule type" value="Genomic_DNA"/>
</dbReference>
<evidence type="ECO:0000313" key="6">
    <source>
        <dbReference type="EMBL" id="TQR12616.1"/>
    </source>
</evidence>
<dbReference type="Pfam" id="PF02245">
    <property type="entry name" value="Pur_DNA_glyco"/>
    <property type="match status" value="1"/>
</dbReference>
<evidence type="ECO:0000256" key="4">
    <source>
        <dbReference type="ARBA" id="ARBA00023204"/>
    </source>
</evidence>
<keyword evidence="2 5" id="KW-0227">DNA damage</keyword>
<organism evidence="6 7">
    <name type="scientific">Psychrobacillus lasiicapitis</name>
    <dbReference type="NCBI Taxonomy" id="1636719"/>
    <lineage>
        <taxon>Bacteria</taxon>
        <taxon>Bacillati</taxon>
        <taxon>Bacillota</taxon>
        <taxon>Bacilli</taxon>
        <taxon>Bacillales</taxon>
        <taxon>Bacillaceae</taxon>
        <taxon>Psychrobacillus</taxon>
    </lineage>
</organism>
<accession>A0A544T5C8</accession>
<evidence type="ECO:0000256" key="5">
    <source>
        <dbReference type="HAMAP-Rule" id="MF_00527"/>
    </source>
</evidence>
<comment type="caution">
    <text evidence="6">The sequence shown here is derived from an EMBL/GenBank/DDBJ whole genome shotgun (WGS) entry which is preliminary data.</text>
</comment>
<dbReference type="NCBIfam" id="NF002002">
    <property type="entry name" value="PRK00802.1-2"/>
    <property type="match status" value="1"/>
</dbReference>
<dbReference type="GO" id="GO:0006284">
    <property type="term" value="P:base-excision repair"/>
    <property type="evidence" value="ECO:0007669"/>
    <property type="project" value="InterPro"/>
</dbReference>
<dbReference type="InterPro" id="IPR011034">
    <property type="entry name" value="Formyl_transferase-like_C_sf"/>
</dbReference>